<keyword evidence="1" id="KW-0175">Coiled coil</keyword>
<protein>
    <recommendedName>
        <fullName evidence="3">PAC domain-containing protein</fullName>
    </recommendedName>
</protein>
<evidence type="ECO:0000313" key="4">
    <source>
        <dbReference type="EMBL" id="OGG31245.1"/>
    </source>
</evidence>
<sequence length="346" mass="39528">MEETSDLSLRTLRLICLTVVVILGIILILNHTPIMPTNFTQIDETFMDVDGIAVAVLFFAAFVASYFLSFVRRWFQRITYILFYFNAIYAILFAYATAFEPNQAAALTIALPVISVVFRSVGALVGYVVFYMVGVSIALLVSPYSQLDRGTVFGFLLGASMVYFFILRSRLVLENQLRQSNKNLDTLFREFSDAVFLLDVAAMKIKDCNNKARALFGFTSTKEFVHKTLSSFMVNSALQPDTKVLENELTQKGFMNQEIQYKAVDGRQFWAETVIRYLDIRGKTMYFLHLHDVTERKKEEEATKAHSEEVERLNKLMVGRELHMIELKNDNEAMKKELAALKNVNS</sequence>
<dbReference type="NCBIfam" id="TIGR00229">
    <property type="entry name" value="sensory_box"/>
    <property type="match status" value="1"/>
</dbReference>
<feature type="transmembrane region" description="Helical" evidence="2">
    <location>
        <begin position="51"/>
        <end position="71"/>
    </location>
</feature>
<feature type="transmembrane region" description="Helical" evidence="2">
    <location>
        <begin position="78"/>
        <end position="98"/>
    </location>
</feature>
<dbReference type="AlphaFoldDB" id="A0A1F6B2V3"/>
<dbReference type="SUPFAM" id="SSF55785">
    <property type="entry name" value="PYP-like sensor domain (PAS domain)"/>
    <property type="match status" value="1"/>
</dbReference>
<keyword evidence="2" id="KW-1133">Transmembrane helix</keyword>
<feature type="domain" description="PAC" evidence="3">
    <location>
        <begin position="255"/>
        <end position="305"/>
    </location>
</feature>
<evidence type="ECO:0000256" key="2">
    <source>
        <dbReference type="SAM" id="Phobius"/>
    </source>
</evidence>
<feature type="coiled-coil region" evidence="1">
    <location>
        <begin position="296"/>
        <end position="344"/>
    </location>
</feature>
<name>A0A1F6B2V3_9BACT</name>
<evidence type="ECO:0000313" key="5">
    <source>
        <dbReference type="Proteomes" id="UP000176450"/>
    </source>
</evidence>
<proteinExistence type="predicted"/>
<dbReference type="InterPro" id="IPR000700">
    <property type="entry name" value="PAS-assoc_C"/>
</dbReference>
<comment type="caution">
    <text evidence="4">The sequence shown here is derived from an EMBL/GenBank/DDBJ whole genome shotgun (WGS) entry which is preliminary data.</text>
</comment>
<dbReference type="PROSITE" id="PS50113">
    <property type="entry name" value="PAC"/>
    <property type="match status" value="1"/>
</dbReference>
<dbReference type="InterPro" id="IPR035965">
    <property type="entry name" value="PAS-like_dom_sf"/>
</dbReference>
<dbReference type="Pfam" id="PF13426">
    <property type="entry name" value="PAS_9"/>
    <property type="match status" value="1"/>
</dbReference>
<dbReference type="InterPro" id="IPR000014">
    <property type="entry name" value="PAS"/>
</dbReference>
<dbReference type="CDD" id="cd00130">
    <property type="entry name" value="PAS"/>
    <property type="match status" value="1"/>
</dbReference>
<dbReference type="Gene3D" id="3.30.450.20">
    <property type="entry name" value="PAS domain"/>
    <property type="match status" value="1"/>
</dbReference>
<organism evidence="4 5">
    <name type="scientific">Candidatus Gottesmanbacteria bacterium RIFCSPLOWO2_01_FULL_46_9</name>
    <dbReference type="NCBI Taxonomy" id="1798394"/>
    <lineage>
        <taxon>Bacteria</taxon>
        <taxon>Candidatus Gottesmaniibacteriota</taxon>
    </lineage>
</organism>
<dbReference type="EMBL" id="MFJX01000020">
    <property type="protein sequence ID" value="OGG31245.1"/>
    <property type="molecule type" value="Genomic_DNA"/>
</dbReference>
<gene>
    <name evidence="4" type="ORF">A3A63_00315</name>
</gene>
<evidence type="ECO:0000256" key="1">
    <source>
        <dbReference type="SAM" id="Coils"/>
    </source>
</evidence>
<feature type="transmembrane region" description="Helical" evidence="2">
    <location>
        <begin position="152"/>
        <end position="173"/>
    </location>
</feature>
<feature type="transmembrane region" description="Helical" evidence="2">
    <location>
        <begin position="128"/>
        <end position="146"/>
    </location>
</feature>
<evidence type="ECO:0000259" key="3">
    <source>
        <dbReference type="PROSITE" id="PS50113"/>
    </source>
</evidence>
<feature type="transmembrane region" description="Helical" evidence="2">
    <location>
        <begin position="12"/>
        <end position="31"/>
    </location>
</feature>
<dbReference type="Proteomes" id="UP000176450">
    <property type="component" value="Unassembled WGS sequence"/>
</dbReference>
<keyword evidence="2" id="KW-0472">Membrane</keyword>
<reference evidence="4 5" key="1">
    <citation type="journal article" date="2016" name="Nat. Commun.">
        <title>Thousands of microbial genomes shed light on interconnected biogeochemical processes in an aquifer system.</title>
        <authorList>
            <person name="Anantharaman K."/>
            <person name="Brown C.T."/>
            <person name="Hug L.A."/>
            <person name="Sharon I."/>
            <person name="Castelle C.J."/>
            <person name="Probst A.J."/>
            <person name="Thomas B.C."/>
            <person name="Singh A."/>
            <person name="Wilkins M.J."/>
            <person name="Karaoz U."/>
            <person name="Brodie E.L."/>
            <person name="Williams K.H."/>
            <person name="Hubbard S.S."/>
            <person name="Banfield J.F."/>
        </authorList>
    </citation>
    <scope>NUCLEOTIDE SEQUENCE [LARGE SCALE GENOMIC DNA]</scope>
</reference>
<accession>A0A1F6B2V3</accession>
<keyword evidence="2" id="KW-0812">Transmembrane</keyword>